<organism evidence="1 2">
    <name type="scientific">Saccharothrix texasensis</name>
    <dbReference type="NCBI Taxonomy" id="103734"/>
    <lineage>
        <taxon>Bacteria</taxon>
        <taxon>Bacillati</taxon>
        <taxon>Actinomycetota</taxon>
        <taxon>Actinomycetes</taxon>
        <taxon>Pseudonocardiales</taxon>
        <taxon>Pseudonocardiaceae</taxon>
        <taxon>Saccharothrix</taxon>
    </lineage>
</organism>
<protein>
    <submittedName>
        <fullName evidence="1">Uncharacterized protein</fullName>
    </submittedName>
</protein>
<evidence type="ECO:0000313" key="2">
    <source>
        <dbReference type="Proteomes" id="UP000268727"/>
    </source>
</evidence>
<dbReference type="EMBL" id="RJKM01000001">
    <property type="protein sequence ID" value="ROP38637.1"/>
    <property type="molecule type" value="Genomic_DNA"/>
</dbReference>
<accession>A0A3N1H7X1</accession>
<evidence type="ECO:0000313" key="1">
    <source>
        <dbReference type="EMBL" id="ROP38637.1"/>
    </source>
</evidence>
<dbReference type="OrthoDB" id="3694955at2"/>
<name>A0A3N1H7X1_9PSEU</name>
<comment type="caution">
    <text evidence="1">The sequence shown here is derived from an EMBL/GenBank/DDBJ whole genome shotgun (WGS) entry which is preliminary data.</text>
</comment>
<keyword evidence="2" id="KW-1185">Reference proteome</keyword>
<sequence length="64" mass="7109">MVRLHVTDDLPIRAMPMAYADRVEIRFGNAFPAVLVVDRESINRLRSALQDGGVALGVVGDEWE</sequence>
<dbReference type="AlphaFoldDB" id="A0A3N1H7X1"/>
<reference evidence="1 2" key="1">
    <citation type="submission" date="2018-11" db="EMBL/GenBank/DDBJ databases">
        <title>Sequencing the genomes of 1000 actinobacteria strains.</title>
        <authorList>
            <person name="Klenk H.-P."/>
        </authorList>
    </citation>
    <scope>NUCLEOTIDE SEQUENCE [LARGE SCALE GENOMIC DNA]</scope>
    <source>
        <strain evidence="1 2">DSM 44231</strain>
    </source>
</reference>
<dbReference type="Proteomes" id="UP000268727">
    <property type="component" value="Unassembled WGS sequence"/>
</dbReference>
<proteinExistence type="predicted"/>
<gene>
    <name evidence="1" type="ORF">EDD40_3997</name>
</gene>